<dbReference type="Proteomes" id="UP000234331">
    <property type="component" value="Unassembled WGS sequence"/>
</dbReference>
<feature type="region of interest" description="Disordered" evidence="1">
    <location>
        <begin position="1"/>
        <end position="50"/>
    </location>
</feature>
<organism evidence="2 3">
    <name type="scientific">Frankia canadensis</name>
    <dbReference type="NCBI Taxonomy" id="1836972"/>
    <lineage>
        <taxon>Bacteria</taxon>
        <taxon>Bacillati</taxon>
        <taxon>Actinomycetota</taxon>
        <taxon>Actinomycetes</taxon>
        <taxon>Frankiales</taxon>
        <taxon>Frankiaceae</taxon>
        <taxon>Frankia</taxon>
    </lineage>
</organism>
<proteinExistence type="predicted"/>
<sequence length="91" mass="9591">MVTGRDDDPGPLLAGDEATRTPRATGPERHRGASRTQMHERHGRPLASRCPAGRAAELVGQTAPSELATGRDVGAHPRPGNLCDLTFSISP</sequence>
<reference evidence="2 3" key="1">
    <citation type="submission" date="2017-06" db="EMBL/GenBank/DDBJ databases">
        <authorList>
            <person name="Kim H.J."/>
            <person name="Triplett B.A."/>
        </authorList>
    </citation>
    <scope>NUCLEOTIDE SEQUENCE [LARGE SCALE GENOMIC DNA]</scope>
    <source>
        <strain evidence="2">FRACA_ARgP5</strain>
    </source>
</reference>
<dbReference type="EMBL" id="FZMO01000050">
    <property type="protein sequence ID" value="SNQ46534.1"/>
    <property type="molecule type" value="Genomic_DNA"/>
</dbReference>
<name>A0A2I2KLJ9_9ACTN</name>
<accession>A0A2I2KLJ9</accession>
<dbReference type="AlphaFoldDB" id="A0A2I2KLJ9"/>
<evidence type="ECO:0000256" key="1">
    <source>
        <dbReference type="SAM" id="MobiDB-lite"/>
    </source>
</evidence>
<evidence type="ECO:0000313" key="2">
    <source>
        <dbReference type="EMBL" id="SNQ46534.1"/>
    </source>
</evidence>
<feature type="region of interest" description="Disordered" evidence="1">
    <location>
        <begin position="62"/>
        <end position="91"/>
    </location>
</feature>
<keyword evidence="3" id="KW-1185">Reference proteome</keyword>
<evidence type="ECO:0000313" key="3">
    <source>
        <dbReference type="Proteomes" id="UP000234331"/>
    </source>
</evidence>
<protein>
    <submittedName>
        <fullName evidence="2">Uncharacterized protein</fullName>
    </submittedName>
</protein>
<gene>
    <name evidence="2" type="ORF">FRACA_1430015</name>
</gene>